<dbReference type="RefSeq" id="WP_237238406.1">
    <property type="nucleotide sequence ID" value="NZ_JAKKDU010000002.1"/>
</dbReference>
<feature type="transmembrane region" description="Helical" evidence="1">
    <location>
        <begin position="21"/>
        <end position="40"/>
    </location>
</feature>
<dbReference type="Gene3D" id="3.20.20.70">
    <property type="entry name" value="Aldolase class I"/>
    <property type="match status" value="1"/>
</dbReference>
<dbReference type="Proteomes" id="UP001199795">
    <property type="component" value="Unassembled WGS sequence"/>
</dbReference>
<keyword evidence="1" id="KW-0812">Transmembrane</keyword>
<evidence type="ECO:0000313" key="2">
    <source>
        <dbReference type="EMBL" id="MCF7567041.1"/>
    </source>
</evidence>
<sequence length="793" mass="90342">MILEYEYYKKFKVKIMDVKQVLRYLSCYFVTIAILGVSFACKNQKEDASESAKLKWSIEEQGSTILIQAGNFKQKILLDGINISTTSVKIGANEILNKAYPEINLALSQSKNNKKPELISDFDESQAIKSQETFGGKDKLIIKELQANYEDSQQWKEAILLSSRNWEGKFDKVVPVISKPGKGVTRLALRFRSIHQQPLKDISLAVIYEIYEGHSAIRKWVELVNNSPNWFKLDQVVLSPIPVGETLNKVIPLTPDDEAVGASVRSFSSDDELYGLILGSEIPSATRLLDIETGVMGYSNQYFEWILEPGGSFTSEPISLYSFEGPILENISAKSKPLDRCVENQYQAFLSDCIGVMADKAKLYAPRFCTWSNYGQFITEAISRKIIPIAAQCGFELFLIDDGWQKDRLGTEPHKTKFPDFDGMCNLVQESGMTLGLWVSCYRTRDSKDLKVIPNAMSMPLVKRLNDGFGMSFASHWRNYYAQDLVYLRDRYQSKYFKQDFTNIKFGDLAIGHESRSLKESYLKGLRGLLLSQKRISELSPDISTLLTHEIYWGTPGVPCDLAAMKYGGFYHIPPNDYSGLGPTKYLKKLVAEYDSLANKAEVTKDLIRGCWNARQRYYEHRGLPMHIIEYYGAASANVQKALTPEIQDRQVCSFLMGAPTVYAGDLLSLTQENIQHYRKRFDMLRHLQEKYDIYRNFQYSGVPEPTDEDWHWWGKLNENQEGVVVVIRGSGGNDQQKINIPWVREDCKYSMKQLFANKELGVFSGQELQEGKILLSLPPYGQDMLQVSKVEK</sequence>
<organism evidence="2 3">
    <name type="scientific">Wocania arenilitoris</name>
    <dbReference type="NCBI Taxonomy" id="2044858"/>
    <lineage>
        <taxon>Bacteria</taxon>
        <taxon>Pseudomonadati</taxon>
        <taxon>Bacteroidota</taxon>
        <taxon>Flavobacteriia</taxon>
        <taxon>Flavobacteriales</taxon>
        <taxon>Flavobacteriaceae</taxon>
        <taxon>Wocania</taxon>
    </lineage>
</organism>
<dbReference type="EMBL" id="JAKKDU010000002">
    <property type="protein sequence ID" value="MCF7567041.1"/>
    <property type="molecule type" value="Genomic_DNA"/>
</dbReference>
<keyword evidence="1" id="KW-0472">Membrane</keyword>
<dbReference type="AlphaFoldDB" id="A0AAE3ELD3"/>
<evidence type="ECO:0000313" key="3">
    <source>
        <dbReference type="Proteomes" id="UP001199795"/>
    </source>
</evidence>
<comment type="caution">
    <text evidence="2">The sequence shown here is derived from an EMBL/GenBank/DDBJ whole genome shotgun (WGS) entry which is preliminary data.</text>
</comment>
<dbReference type="SUPFAM" id="SSF51445">
    <property type="entry name" value="(Trans)glycosidases"/>
    <property type="match status" value="1"/>
</dbReference>
<dbReference type="InterPro" id="IPR013785">
    <property type="entry name" value="Aldolase_TIM"/>
</dbReference>
<evidence type="ECO:0008006" key="4">
    <source>
        <dbReference type="Google" id="ProtNLM"/>
    </source>
</evidence>
<keyword evidence="1" id="KW-1133">Transmembrane helix</keyword>
<evidence type="ECO:0000256" key="1">
    <source>
        <dbReference type="SAM" id="Phobius"/>
    </source>
</evidence>
<name>A0AAE3ELD3_9FLAO</name>
<proteinExistence type="predicted"/>
<protein>
    <recommendedName>
        <fullName evidence="4">Alpha-galactosidase</fullName>
    </recommendedName>
</protein>
<dbReference type="InterPro" id="IPR017853">
    <property type="entry name" value="GH"/>
</dbReference>
<gene>
    <name evidence="2" type="ORF">L3X37_01510</name>
</gene>
<keyword evidence="3" id="KW-1185">Reference proteome</keyword>
<accession>A0AAE3ELD3</accession>
<reference evidence="2" key="1">
    <citation type="submission" date="2022-01" db="EMBL/GenBank/DDBJ databases">
        <title>Draft genome sequence of Sabulilitoribacter arenilitoris KCTC 52401.</title>
        <authorList>
            <person name="Oh J.-S."/>
        </authorList>
    </citation>
    <scope>NUCLEOTIDE SEQUENCE</scope>
    <source>
        <strain evidence="2">HMF6543</strain>
    </source>
</reference>